<name>A0AAD3SNM2_NEPGR</name>
<gene>
    <name evidence="1" type="ORF">Nepgr_015643</name>
</gene>
<evidence type="ECO:0000313" key="2">
    <source>
        <dbReference type="Proteomes" id="UP001279734"/>
    </source>
</evidence>
<evidence type="ECO:0000313" key="1">
    <source>
        <dbReference type="EMBL" id="GMH13802.1"/>
    </source>
</evidence>
<dbReference type="AlphaFoldDB" id="A0AAD3SNM2"/>
<dbReference type="PANTHER" id="PTHR36324">
    <property type="entry name" value="OS09G0460100 PROTEIN"/>
    <property type="match status" value="1"/>
</dbReference>
<keyword evidence="2" id="KW-1185">Reference proteome</keyword>
<dbReference type="PANTHER" id="PTHR36324:SF1">
    <property type="entry name" value="OS09G0460100 PROTEIN"/>
    <property type="match status" value="1"/>
</dbReference>
<reference evidence="1" key="1">
    <citation type="submission" date="2023-05" db="EMBL/GenBank/DDBJ databases">
        <title>Nepenthes gracilis genome sequencing.</title>
        <authorList>
            <person name="Fukushima K."/>
        </authorList>
    </citation>
    <scope>NUCLEOTIDE SEQUENCE</scope>
    <source>
        <strain evidence="1">SING2019-196</strain>
    </source>
</reference>
<dbReference type="EMBL" id="BSYO01000013">
    <property type="protein sequence ID" value="GMH13802.1"/>
    <property type="molecule type" value="Genomic_DNA"/>
</dbReference>
<accession>A0AAD3SNM2</accession>
<comment type="caution">
    <text evidence="1">The sequence shown here is derived from an EMBL/GenBank/DDBJ whole genome shotgun (WGS) entry which is preliminary data.</text>
</comment>
<dbReference type="Proteomes" id="UP001279734">
    <property type="component" value="Unassembled WGS sequence"/>
</dbReference>
<sequence>MTFFDRDQSPSSSKRCRFLISVLKEVFSNCNTCIPCMSCSSQEDDIPIGDFDDEQEVIVSTIRSRAMEEKYRRRNDLETNSFSLVFFHTLGELLLMAAAQEKGKENEDEERDDFLSVKSHFSCCSIIADSEAFFSVKTDFSCCSSLSLNGLDYYFQELRRRSLIQEFCHCEGWPFGLCRKALLLPPLPKSPTESWSWRRGAKIVKI</sequence>
<organism evidence="1 2">
    <name type="scientific">Nepenthes gracilis</name>
    <name type="common">Slender pitcher plant</name>
    <dbReference type="NCBI Taxonomy" id="150966"/>
    <lineage>
        <taxon>Eukaryota</taxon>
        <taxon>Viridiplantae</taxon>
        <taxon>Streptophyta</taxon>
        <taxon>Embryophyta</taxon>
        <taxon>Tracheophyta</taxon>
        <taxon>Spermatophyta</taxon>
        <taxon>Magnoliopsida</taxon>
        <taxon>eudicotyledons</taxon>
        <taxon>Gunneridae</taxon>
        <taxon>Pentapetalae</taxon>
        <taxon>Caryophyllales</taxon>
        <taxon>Nepenthaceae</taxon>
        <taxon>Nepenthes</taxon>
    </lineage>
</organism>
<protein>
    <submittedName>
        <fullName evidence="1">Uncharacterized protein</fullName>
    </submittedName>
</protein>
<proteinExistence type="predicted"/>